<reference evidence="2 3" key="1">
    <citation type="submission" date="2014-06" db="EMBL/GenBank/DDBJ databases">
        <authorList>
            <person name="Swart Estienne"/>
        </authorList>
    </citation>
    <scope>NUCLEOTIDE SEQUENCE [LARGE SCALE GENOMIC DNA]</scope>
    <source>
        <strain evidence="2 3">130c</strain>
    </source>
</reference>
<dbReference type="OrthoDB" id="322974at2759"/>
<feature type="region of interest" description="Disordered" evidence="1">
    <location>
        <begin position="1"/>
        <end position="28"/>
    </location>
</feature>
<feature type="compositionally biased region" description="Low complexity" evidence="1">
    <location>
        <begin position="15"/>
        <end position="28"/>
    </location>
</feature>
<name>A0A078APL8_STYLE</name>
<accession>A0A078APL8</accession>
<dbReference type="EMBL" id="CCKQ01012290">
    <property type="protein sequence ID" value="CDW83901.1"/>
    <property type="molecule type" value="Genomic_DNA"/>
</dbReference>
<evidence type="ECO:0000256" key="1">
    <source>
        <dbReference type="SAM" id="MobiDB-lite"/>
    </source>
</evidence>
<gene>
    <name evidence="2" type="primary">Contig15819.g16861</name>
    <name evidence="2" type="ORF">STYLEM_12954</name>
</gene>
<organism evidence="2 3">
    <name type="scientific">Stylonychia lemnae</name>
    <name type="common">Ciliate</name>
    <dbReference type="NCBI Taxonomy" id="5949"/>
    <lineage>
        <taxon>Eukaryota</taxon>
        <taxon>Sar</taxon>
        <taxon>Alveolata</taxon>
        <taxon>Ciliophora</taxon>
        <taxon>Intramacronucleata</taxon>
        <taxon>Spirotrichea</taxon>
        <taxon>Stichotrichia</taxon>
        <taxon>Sporadotrichida</taxon>
        <taxon>Oxytrichidae</taxon>
        <taxon>Stylonychinae</taxon>
        <taxon>Stylonychia</taxon>
    </lineage>
</organism>
<feature type="compositionally biased region" description="Polar residues" evidence="1">
    <location>
        <begin position="1"/>
        <end position="14"/>
    </location>
</feature>
<dbReference type="Proteomes" id="UP000039865">
    <property type="component" value="Unassembled WGS sequence"/>
</dbReference>
<protein>
    <submittedName>
        <fullName evidence="2">Uncharacterized protein</fullName>
    </submittedName>
</protein>
<proteinExistence type="predicted"/>
<evidence type="ECO:0000313" key="3">
    <source>
        <dbReference type="Proteomes" id="UP000039865"/>
    </source>
</evidence>
<dbReference type="AlphaFoldDB" id="A0A078APL8"/>
<keyword evidence="3" id="KW-1185">Reference proteome</keyword>
<sequence>MGSCQTKNSTQLPKSNHLSQKQSLQSSGSTLDKETFKIKLREHGAGVTPYVVDVSPFCNIACLKINISQKTGRSYKDLQIHKDVYKKIPIDNQINLKFLADSTLFVSLRMQGGGFISVTLDENSMNILSEETGEIQRKIKTFHLSCRSTEPMDWEDDDIGGIIIYDSFSNQDIRIQPGYVYVRKIDEIKVYKSSEGQIHGNLLKSLLGIEPSKVNLLCSGFGRKSGEDWKFNSLTLNTKNKELQDDRKEMHYIERDLLKQALSWWEKGGSQNVSVPTLVSICIICKRPENGVTPDKSCNGKHLFRNTAIDCQHCRNQYPQESEMSSKKAFRYFSMKVDMLKDTNIREYYSILNKPPYEEKVKQLIKESLVDESEWKE</sequence>
<evidence type="ECO:0000313" key="2">
    <source>
        <dbReference type="EMBL" id="CDW83901.1"/>
    </source>
</evidence>
<dbReference type="InParanoid" id="A0A078APL8"/>